<dbReference type="PANTHER" id="PTHR46850">
    <property type="entry name" value="CHROMODOMAIN-HELICASE-DNA-BINDING PROTEIN 9"/>
    <property type="match status" value="1"/>
</dbReference>
<feature type="compositionally biased region" description="Acidic residues" evidence="1">
    <location>
        <begin position="60"/>
        <end position="71"/>
    </location>
</feature>
<feature type="region of interest" description="Disordered" evidence="1">
    <location>
        <begin position="184"/>
        <end position="211"/>
    </location>
</feature>
<feature type="compositionally biased region" description="Basic and acidic residues" evidence="1">
    <location>
        <begin position="72"/>
        <end position="81"/>
    </location>
</feature>
<dbReference type="OMA" id="EFSEMDS"/>
<reference evidence="2 3" key="1">
    <citation type="journal article" date="2018" name="Nat. Ecol. Evol.">
        <title>Shark genomes provide insights into elasmobranch evolution and the origin of vertebrates.</title>
        <authorList>
            <person name="Hara Y"/>
            <person name="Yamaguchi K"/>
            <person name="Onimaru K"/>
            <person name="Kadota M"/>
            <person name="Koyanagi M"/>
            <person name="Keeley SD"/>
            <person name="Tatsumi K"/>
            <person name="Tanaka K"/>
            <person name="Motone F"/>
            <person name="Kageyama Y"/>
            <person name="Nozu R"/>
            <person name="Adachi N"/>
            <person name="Nishimura O"/>
            <person name="Nakagawa R"/>
            <person name="Tanegashima C"/>
            <person name="Kiyatake I"/>
            <person name="Matsumoto R"/>
            <person name="Murakumo K"/>
            <person name="Nishida K"/>
            <person name="Terakita A"/>
            <person name="Kuratani S"/>
            <person name="Sato K"/>
            <person name="Hyodo S Kuraku.S."/>
        </authorList>
    </citation>
    <scope>NUCLEOTIDE SEQUENCE [LARGE SCALE GENOMIC DNA]</scope>
</reference>
<sequence>ASFVATGNRTDIALDDPNFWQKWAKKADIDLDVVNRRNNLVIDTPRVRRQTRPFNTTKDDDVEFSEMDSDNDERPRSRRSYDRRHGYGRTECFRVEKNLLVYGWGRWKDILAHGRFKRRMTERDVEVICRTILVYCLLHYRGDEKIKGFIWDLITPTENGQTKELQNHSGTVLRYPSLHHCPTTPLTIRGQHRQTPPPYPPRSDPHSEHRA</sequence>
<dbReference type="PANTHER" id="PTHR46850:SF1">
    <property type="entry name" value="CHROMODOMAIN-HELICASE-DNA-BINDING PROTEIN 9"/>
    <property type="match status" value="1"/>
</dbReference>
<dbReference type="AlphaFoldDB" id="A0A401THT9"/>
<accession>A0A401THT9</accession>
<comment type="caution">
    <text evidence="2">The sequence shown here is derived from an EMBL/GenBank/DDBJ whole genome shotgun (WGS) entry which is preliminary data.</text>
</comment>
<keyword evidence="3" id="KW-1185">Reference proteome</keyword>
<dbReference type="InterPro" id="IPR051493">
    <property type="entry name" value="CHD"/>
</dbReference>
<dbReference type="EMBL" id="BEZZ01072986">
    <property type="protein sequence ID" value="GCC42202.1"/>
    <property type="molecule type" value="Genomic_DNA"/>
</dbReference>
<feature type="non-terminal residue" evidence="2">
    <location>
        <position position="1"/>
    </location>
</feature>
<protein>
    <submittedName>
        <fullName evidence="2">Uncharacterized protein</fullName>
    </submittedName>
</protein>
<dbReference type="STRING" id="137246.A0A401THT9"/>
<feature type="non-terminal residue" evidence="2">
    <location>
        <position position="211"/>
    </location>
</feature>
<organism evidence="2 3">
    <name type="scientific">Chiloscyllium punctatum</name>
    <name type="common">Brownbanded bambooshark</name>
    <name type="synonym">Hemiscyllium punctatum</name>
    <dbReference type="NCBI Taxonomy" id="137246"/>
    <lineage>
        <taxon>Eukaryota</taxon>
        <taxon>Metazoa</taxon>
        <taxon>Chordata</taxon>
        <taxon>Craniata</taxon>
        <taxon>Vertebrata</taxon>
        <taxon>Chondrichthyes</taxon>
        <taxon>Elasmobranchii</taxon>
        <taxon>Galeomorphii</taxon>
        <taxon>Galeoidea</taxon>
        <taxon>Orectolobiformes</taxon>
        <taxon>Hemiscylliidae</taxon>
        <taxon>Chiloscyllium</taxon>
    </lineage>
</organism>
<feature type="region of interest" description="Disordered" evidence="1">
    <location>
        <begin position="52"/>
        <end position="81"/>
    </location>
</feature>
<evidence type="ECO:0000256" key="1">
    <source>
        <dbReference type="SAM" id="MobiDB-lite"/>
    </source>
</evidence>
<dbReference type="OrthoDB" id="5857104at2759"/>
<evidence type="ECO:0000313" key="2">
    <source>
        <dbReference type="EMBL" id="GCC42202.1"/>
    </source>
</evidence>
<dbReference type="Proteomes" id="UP000287033">
    <property type="component" value="Unassembled WGS sequence"/>
</dbReference>
<proteinExistence type="predicted"/>
<name>A0A401THT9_CHIPU</name>
<evidence type="ECO:0000313" key="3">
    <source>
        <dbReference type="Proteomes" id="UP000287033"/>
    </source>
</evidence>
<gene>
    <name evidence="2" type="ORF">chiPu_0026128</name>
</gene>